<proteinExistence type="predicted"/>
<dbReference type="Proteomes" id="UP000317378">
    <property type="component" value="Unassembled WGS sequence"/>
</dbReference>
<dbReference type="AlphaFoldDB" id="A0A505CXV1"/>
<evidence type="ECO:0000313" key="2">
    <source>
        <dbReference type="Proteomes" id="UP000317378"/>
    </source>
</evidence>
<sequence length="184" mass="20385">MQHSETRAVRHGGGTRTSLLGIYLNDHLAGATTGTRRAQYMARTLRGSPLGEALEPIATEIAQDRRSLLDIMGRLDVPARHYKIYTGALVEMAGRLKSNGRLVHRSPLSSVVELEFLRLGVEGKAAGWRTLHRLSESDERLDRQGLDELIERARRQLRTLEYLRLQEAQAVFGTTGNELAGGTG</sequence>
<reference evidence="1 2" key="1">
    <citation type="submission" date="2019-06" db="EMBL/GenBank/DDBJ databases">
        <title>Streptomyces sporangiiformans sp. nov., a novel actinomycete isolated from soil in Mount Song.</title>
        <authorList>
            <person name="Han L."/>
        </authorList>
    </citation>
    <scope>NUCLEOTIDE SEQUENCE [LARGE SCALE GENOMIC DNA]</scope>
    <source>
        <strain evidence="1 2">NEAU-SSA 1</strain>
    </source>
</reference>
<name>A0A505CXV1_9ACTN</name>
<keyword evidence="2" id="KW-1185">Reference proteome</keyword>
<protein>
    <submittedName>
        <fullName evidence="1">Uncharacterized protein</fullName>
    </submittedName>
</protein>
<evidence type="ECO:0000313" key="1">
    <source>
        <dbReference type="EMBL" id="TPQ16843.1"/>
    </source>
</evidence>
<dbReference type="OrthoDB" id="5504890at2"/>
<organism evidence="1 2">
    <name type="scientific">Streptomyces sporangiiformans</name>
    <dbReference type="NCBI Taxonomy" id="2315329"/>
    <lineage>
        <taxon>Bacteria</taxon>
        <taxon>Bacillati</taxon>
        <taxon>Actinomycetota</taxon>
        <taxon>Actinomycetes</taxon>
        <taxon>Kitasatosporales</taxon>
        <taxon>Streptomycetaceae</taxon>
        <taxon>Streptomyces</taxon>
    </lineage>
</organism>
<dbReference type="EMBL" id="VCHX02000320">
    <property type="protein sequence ID" value="TPQ16843.1"/>
    <property type="molecule type" value="Genomic_DNA"/>
</dbReference>
<gene>
    <name evidence="1" type="ORF">FGD71_040305</name>
</gene>
<accession>A0A505CXV1</accession>
<comment type="caution">
    <text evidence="1">The sequence shown here is derived from an EMBL/GenBank/DDBJ whole genome shotgun (WGS) entry which is preliminary data.</text>
</comment>